<proteinExistence type="inferred from homology"/>
<keyword evidence="5 8" id="KW-0812">Transmembrane</keyword>
<keyword evidence="6 8" id="KW-1133">Transmembrane helix</keyword>
<evidence type="ECO:0000256" key="2">
    <source>
        <dbReference type="ARBA" id="ARBA00009773"/>
    </source>
</evidence>
<dbReference type="PANTHER" id="PTHR21716:SF53">
    <property type="entry name" value="PERMEASE PERM-RELATED"/>
    <property type="match status" value="1"/>
</dbReference>
<evidence type="ECO:0000313" key="10">
    <source>
        <dbReference type="Proteomes" id="UP000002945"/>
    </source>
</evidence>
<dbReference type="OrthoDB" id="9793390at2"/>
<dbReference type="Pfam" id="PF01594">
    <property type="entry name" value="AI-2E_transport"/>
    <property type="match status" value="1"/>
</dbReference>
<gene>
    <name evidence="9" type="ORF">KAOT1_01065</name>
</gene>
<keyword evidence="3" id="KW-0813">Transport</keyword>
<accession>A9E8G7</accession>
<dbReference type="InterPro" id="IPR002549">
    <property type="entry name" value="AI-2E-like"/>
</dbReference>
<evidence type="ECO:0000256" key="1">
    <source>
        <dbReference type="ARBA" id="ARBA00004651"/>
    </source>
</evidence>
<keyword evidence="4" id="KW-1003">Cell membrane</keyword>
<evidence type="ECO:0000256" key="6">
    <source>
        <dbReference type="ARBA" id="ARBA00022989"/>
    </source>
</evidence>
<feature type="transmembrane region" description="Helical" evidence="8">
    <location>
        <begin position="273"/>
        <end position="289"/>
    </location>
</feature>
<name>A9E8G7_9FLAO</name>
<comment type="caution">
    <text evidence="9">The sequence shown here is derived from an EMBL/GenBank/DDBJ whole genome shotgun (WGS) entry which is preliminary data.</text>
</comment>
<dbReference type="RefSeq" id="WP_007092789.1">
    <property type="nucleotide sequence ID" value="NZ_CP142125.1"/>
</dbReference>
<dbReference type="GO" id="GO:0055085">
    <property type="term" value="P:transmembrane transport"/>
    <property type="evidence" value="ECO:0007669"/>
    <property type="project" value="TreeGrafter"/>
</dbReference>
<feature type="transmembrane region" description="Helical" evidence="8">
    <location>
        <begin position="210"/>
        <end position="232"/>
    </location>
</feature>
<evidence type="ECO:0000256" key="4">
    <source>
        <dbReference type="ARBA" id="ARBA00022475"/>
    </source>
</evidence>
<reference evidence="9 10" key="1">
    <citation type="journal article" date="2011" name="J. Bacteriol.">
        <title>Genome sequence of the algicidal bacterium Kordia algicida OT-1.</title>
        <authorList>
            <person name="Lee H.S."/>
            <person name="Kang S.G."/>
            <person name="Kwon K.K."/>
            <person name="Lee J.H."/>
            <person name="Kim S.J."/>
        </authorList>
    </citation>
    <scope>NUCLEOTIDE SEQUENCE [LARGE SCALE GENOMIC DNA]</scope>
    <source>
        <strain evidence="9 10">OT-1</strain>
    </source>
</reference>
<feature type="transmembrane region" description="Helical" evidence="8">
    <location>
        <begin position="12"/>
        <end position="28"/>
    </location>
</feature>
<dbReference type="PANTHER" id="PTHR21716">
    <property type="entry name" value="TRANSMEMBRANE PROTEIN"/>
    <property type="match status" value="1"/>
</dbReference>
<dbReference type="STRING" id="391587.KAOT1_01065"/>
<keyword evidence="10" id="KW-1185">Reference proteome</keyword>
<dbReference type="EMBL" id="ABIB01000013">
    <property type="protein sequence ID" value="EDP94773.1"/>
    <property type="molecule type" value="Genomic_DNA"/>
</dbReference>
<feature type="transmembrane region" description="Helical" evidence="8">
    <location>
        <begin position="238"/>
        <end position="261"/>
    </location>
</feature>
<organism evidence="9 10">
    <name type="scientific">Kordia algicida OT-1</name>
    <dbReference type="NCBI Taxonomy" id="391587"/>
    <lineage>
        <taxon>Bacteria</taxon>
        <taxon>Pseudomonadati</taxon>
        <taxon>Bacteroidota</taxon>
        <taxon>Flavobacteriia</taxon>
        <taxon>Flavobacteriales</taxon>
        <taxon>Flavobacteriaceae</taxon>
        <taxon>Kordia</taxon>
    </lineage>
</organism>
<evidence type="ECO:0000256" key="3">
    <source>
        <dbReference type="ARBA" id="ARBA00022448"/>
    </source>
</evidence>
<feature type="transmembrane region" description="Helical" evidence="8">
    <location>
        <begin position="159"/>
        <end position="176"/>
    </location>
</feature>
<evidence type="ECO:0000256" key="8">
    <source>
        <dbReference type="SAM" id="Phobius"/>
    </source>
</evidence>
<evidence type="ECO:0000256" key="5">
    <source>
        <dbReference type="ARBA" id="ARBA00022692"/>
    </source>
</evidence>
<evidence type="ECO:0000256" key="7">
    <source>
        <dbReference type="ARBA" id="ARBA00023136"/>
    </source>
</evidence>
<comment type="subcellular location">
    <subcellularLocation>
        <location evidence="1">Cell membrane</location>
        <topology evidence="1">Multi-pass membrane protein</topology>
    </subcellularLocation>
</comment>
<evidence type="ECO:0000313" key="9">
    <source>
        <dbReference type="EMBL" id="EDP94773.1"/>
    </source>
</evidence>
<protein>
    <submittedName>
        <fullName evidence="9">Permease</fullName>
    </submittedName>
</protein>
<dbReference type="GO" id="GO:0005886">
    <property type="term" value="C:plasma membrane"/>
    <property type="evidence" value="ECO:0007669"/>
    <property type="project" value="UniProtKB-SubCell"/>
</dbReference>
<feature type="transmembrane region" description="Helical" evidence="8">
    <location>
        <begin position="34"/>
        <end position="51"/>
    </location>
</feature>
<dbReference type="AlphaFoldDB" id="A9E8G7"/>
<sequence>MTIQTKTTSRAVGLFTVIAVVFVLYVLKPLVMPLLFAMILGVMIFPVQQFFEKKWRCSRMFATIFSIFLIFSVTVILLFIIFFQLQEFTNGSEDYVGRISELYENTVAYLGDAFNMSNSKTVEGVDNTESSSGVDFNLNNLLKGNFDKITSLLTRSGSFMSDLVLVPIYLFFFLYYRRFLRTFAYKLFKHKSQSFVNKMINKIYNVQQNYLAGLLKVMLIVGVLNTITLLALGIENAIFFGFFAAILLLIPYIGVIIGALLPAMVALVTKDSIWYAFGVIGFFGFIQFLEGNFITPKITGSKVNMNSFVAILSLIAFAMLWGISGMIVALPIIASLKIIFDHTPGYEAYGFLMSEPVDALLQSKARQRLKVWKTIRQKKNK</sequence>
<dbReference type="Proteomes" id="UP000002945">
    <property type="component" value="Unassembled WGS sequence"/>
</dbReference>
<keyword evidence="7 8" id="KW-0472">Membrane</keyword>
<comment type="similarity">
    <text evidence="2">Belongs to the autoinducer-2 exporter (AI-2E) (TC 2.A.86) family.</text>
</comment>
<feature type="transmembrane region" description="Helical" evidence="8">
    <location>
        <begin position="63"/>
        <end position="85"/>
    </location>
</feature>
<feature type="transmembrane region" description="Helical" evidence="8">
    <location>
        <begin position="309"/>
        <end position="333"/>
    </location>
</feature>
<dbReference type="HOGENOM" id="CLU_031275_0_2_10"/>
<dbReference type="eggNOG" id="COG0628">
    <property type="taxonomic scope" value="Bacteria"/>
</dbReference>